<feature type="region of interest" description="Disordered" evidence="2">
    <location>
        <begin position="1"/>
        <end position="136"/>
    </location>
</feature>
<dbReference type="InterPro" id="IPR026680">
    <property type="entry name" value="CCDC137"/>
</dbReference>
<protein>
    <submittedName>
        <fullName evidence="3">Uncharacterized protein</fullName>
    </submittedName>
</protein>
<dbReference type="AlphaFoldDB" id="A0A507FKN7"/>
<sequence length="234" mass="26478">MVKNGKKYKQPAPFAKPNPTDNQPPPKSATNDGYDLANEPVPKAFKRVMLKNAKVLKRQQEPRKPKPTSKLQVKPGESLRAFNRRVDDEIRISVNAAAKAETATAIKRKRRLLERKMKRNDKRKGSADSDDEKDFPQKEVVPFGAQANEPPKISVIPKKVGGGAGAMRAMAAALEAKEKKEKEEANRARFEKDIPAVGRKTKFKDLPLVRQKNIMEERQKVIEQYRLSKKTKDQ</sequence>
<evidence type="ECO:0000256" key="2">
    <source>
        <dbReference type="SAM" id="MobiDB-lite"/>
    </source>
</evidence>
<evidence type="ECO:0000313" key="3">
    <source>
        <dbReference type="EMBL" id="TPX76833.1"/>
    </source>
</evidence>
<organism evidence="3 4">
    <name type="scientific">Chytriomyces confervae</name>
    <dbReference type="NCBI Taxonomy" id="246404"/>
    <lineage>
        <taxon>Eukaryota</taxon>
        <taxon>Fungi</taxon>
        <taxon>Fungi incertae sedis</taxon>
        <taxon>Chytridiomycota</taxon>
        <taxon>Chytridiomycota incertae sedis</taxon>
        <taxon>Chytridiomycetes</taxon>
        <taxon>Chytridiales</taxon>
        <taxon>Chytriomycetaceae</taxon>
        <taxon>Chytriomyces</taxon>
    </lineage>
</organism>
<feature type="compositionally biased region" description="Low complexity" evidence="2">
    <location>
        <begin position="96"/>
        <end position="105"/>
    </location>
</feature>
<dbReference type="Proteomes" id="UP000320333">
    <property type="component" value="Unassembled WGS sequence"/>
</dbReference>
<dbReference type="PANTHER" id="PTHR21838:SF2">
    <property type="entry name" value="COILED-COIL DOMAIN-CONTAINING PROTEIN 137"/>
    <property type="match status" value="1"/>
</dbReference>
<feature type="compositionally biased region" description="Basic residues" evidence="2">
    <location>
        <begin position="106"/>
        <end position="122"/>
    </location>
</feature>
<dbReference type="EMBL" id="QEAP01000035">
    <property type="protein sequence ID" value="TPX76833.1"/>
    <property type="molecule type" value="Genomic_DNA"/>
</dbReference>
<reference evidence="3 4" key="1">
    <citation type="journal article" date="2019" name="Sci. Rep.">
        <title>Comparative genomics of chytrid fungi reveal insights into the obligate biotrophic and pathogenic lifestyle of Synchytrium endobioticum.</title>
        <authorList>
            <person name="van de Vossenberg B.T.L.H."/>
            <person name="Warris S."/>
            <person name="Nguyen H.D.T."/>
            <person name="van Gent-Pelzer M.P.E."/>
            <person name="Joly D.L."/>
            <person name="van de Geest H.C."/>
            <person name="Bonants P.J.M."/>
            <person name="Smith D.S."/>
            <person name="Levesque C.A."/>
            <person name="van der Lee T.A.J."/>
        </authorList>
    </citation>
    <scope>NUCLEOTIDE SEQUENCE [LARGE SCALE GENOMIC DNA]</scope>
    <source>
        <strain evidence="3 4">CBS 675.73</strain>
    </source>
</reference>
<keyword evidence="1" id="KW-0175">Coiled coil</keyword>
<keyword evidence="4" id="KW-1185">Reference proteome</keyword>
<evidence type="ECO:0000256" key="1">
    <source>
        <dbReference type="SAM" id="Coils"/>
    </source>
</evidence>
<dbReference type="GO" id="GO:0005634">
    <property type="term" value="C:nucleus"/>
    <property type="evidence" value="ECO:0007669"/>
    <property type="project" value="TreeGrafter"/>
</dbReference>
<feature type="compositionally biased region" description="Basic residues" evidence="2">
    <location>
        <begin position="44"/>
        <end position="57"/>
    </location>
</feature>
<feature type="coiled-coil region" evidence="1">
    <location>
        <begin position="166"/>
        <end position="193"/>
    </location>
</feature>
<dbReference type="PANTHER" id="PTHR21838">
    <property type="entry name" value="COILED-COIL DOMAIN-CONTAINING PROTEIN 137"/>
    <property type="match status" value="1"/>
</dbReference>
<name>A0A507FKN7_9FUNG</name>
<accession>A0A507FKN7</accession>
<dbReference type="OrthoDB" id="5876637at2759"/>
<evidence type="ECO:0000313" key="4">
    <source>
        <dbReference type="Proteomes" id="UP000320333"/>
    </source>
</evidence>
<proteinExistence type="predicted"/>
<comment type="caution">
    <text evidence="3">The sequence shown here is derived from an EMBL/GenBank/DDBJ whole genome shotgun (WGS) entry which is preliminary data.</text>
</comment>
<gene>
    <name evidence="3" type="ORF">CcCBS67573_g01889</name>
</gene>